<keyword evidence="7" id="KW-1185">Reference proteome</keyword>
<evidence type="ECO:0000256" key="1">
    <source>
        <dbReference type="SAM" id="SignalP"/>
    </source>
</evidence>
<dbReference type="InterPro" id="IPR025924">
    <property type="entry name" value="YHYH_dom"/>
</dbReference>
<evidence type="ECO:0000313" key="7">
    <source>
        <dbReference type="Proteomes" id="UP000663829"/>
    </source>
</evidence>
<evidence type="ECO:0000313" key="6">
    <source>
        <dbReference type="EMBL" id="CAF3814961.1"/>
    </source>
</evidence>
<dbReference type="EMBL" id="CAJNOQ010004109">
    <property type="protein sequence ID" value="CAF1045033.1"/>
    <property type="molecule type" value="Genomic_DNA"/>
</dbReference>
<dbReference type="EMBL" id="CAJOBC010004109">
    <property type="protein sequence ID" value="CAF3814961.1"/>
    <property type="molecule type" value="Genomic_DNA"/>
</dbReference>
<evidence type="ECO:0000313" key="4">
    <source>
        <dbReference type="EMBL" id="CAF1045033.1"/>
    </source>
</evidence>
<accession>A0A814JXL1</accession>
<dbReference type="Proteomes" id="UP000677228">
    <property type="component" value="Unassembled WGS sequence"/>
</dbReference>
<feature type="chain" id="PRO_5044131938" description="YHYH domain-containing protein" evidence="1">
    <location>
        <begin position="17"/>
        <end position="341"/>
    </location>
</feature>
<dbReference type="AlphaFoldDB" id="A0A814JXL1"/>
<evidence type="ECO:0000259" key="2">
    <source>
        <dbReference type="Pfam" id="PF14240"/>
    </source>
</evidence>
<dbReference type="EMBL" id="CAJOBA010001907">
    <property type="protein sequence ID" value="CAF3620141.1"/>
    <property type="molecule type" value="Genomic_DNA"/>
</dbReference>
<dbReference type="EMBL" id="CAJNOK010001907">
    <property type="protein sequence ID" value="CAF0835414.1"/>
    <property type="molecule type" value="Genomic_DNA"/>
</dbReference>
<evidence type="ECO:0000313" key="5">
    <source>
        <dbReference type="EMBL" id="CAF3620141.1"/>
    </source>
</evidence>
<name>A0A814JXL1_9BILA</name>
<comment type="caution">
    <text evidence="4">The sequence shown here is derived from an EMBL/GenBank/DDBJ whole genome shotgun (WGS) entry which is preliminary data.</text>
</comment>
<dbReference type="Pfam" id="PF14240">
    <property type="entry name" value="YHYH"/>
    <property type="match status" value="1"/>
</dbReference>
<dbReference type="Proteomes" id="UP000663829">
    <property type="component" value="Unassembled WGS sequence"/>
</dbReference>
<feature type="signal peptide" evidence="1">
    <location>
        <begin position="1"/>
        <end position="16"/>
    </location>
</feature>
<reference evidence="4" key="1">
    <citation type="submission" date="2021-02" db="EMBL/GenBank/DDBJ databases">
        <authorList>
            <person name="Nowell W R."/>
        </authorList>
    </citation>
    <scope>NUCLEOTIDE SEQUENCE</scope>
</reference>
<gene>
    <name evidence="4" type="ORF">GPM918_LOCUS15980</name>
    <name evidence="3" type="ORF">OVA965_LOCUS6362</name>
    <name evidence="6" type="ORF">SRO942_LOCUS15980</name>
    <name evidence="5" type="ORF">TMI583_LOCUS6358</name>
</gene>
<protein>
    <recommendedName>
        <fullName evidence="2">YHYH domain-containing protein</fullName>
    </recommendedName>
</protein>
<dbReference type="Proteomes" id="UP000682733">
    <property type="component" value="Unassembled WGS sequence"/>
</dbReference>
<dbReference type="OrthoDB" id="10034317at2759"/>
<sequence>MIGSLLLLNLICHVHATASNSLSDCIKLAKNFKTTCSSGPVSNIIATTGTDVTCPSLTGMSCPGSTTSGSCVFQHKMCVTCFKSGSVVKIRVQSNGLPLYCPHVSSLFSETNLDFVVNFNPDVSINSPNIKITTQRDINSVVCNVSGEMRVPKASNYVSYSSPMVINVLAGVSVDGVAILNVNNRDSQDPFYPAKGPTEHVDQCLVHCQEGGLLHYHMGSGCAKYATSSTKVLPCASVPLCKSSIATYSINSFSNYKTLTVIGIAKDGHIIYGPYLSSGRQVKSGFDVCNGMFYDSIGNYAYFVTQTYPYITGCFGPSNYPSVRPSCTKNPPSAYTKQKNT</sequence>
<keyword evidence="1" id="KW-0732">Signal</keyword>
<evidence type="ECO:0000313" key="3">
    <source>
        <dbReference type="EMBL" id="CAF0835414.1"/>
    </source>
</evidence>
<proteinExistence type="predicted"/>
<dbReference type="Proteomes" id="UP000681722">
    <property type="component" value="Unassembled WGS sequence"/>
</dbReference>
<organism evidence="4 7">
    <name type="scientific">Didymodactylos carnosus</name>
    <dbReference type="NCBI Taxonomy" id="1234261"/>
    <lineage>
        <taxon>Eukaryota</taxon>
        <taxon>Metazoa</taxon>
        <taxon>Spiralia</taxon>
        <taxon>Gnathifera</taxon>
        <taxon>Rotifera</taxon>
        <taxon>Eurotatoria</taxon>
        <taxon>Bdelloidea</taxon>
        <taxon>Philodinida</taxon>
        <taxon>Philodinidae</taxon>
        <taxon>Didymodactylos</taxon>
    </lineage>
</organism>
<feature type="domain" description="YHYH" evidence="2">
    <location>
        <begin position="164"/>
        <end position="275"/>
    </location>
</feature>